<gene>
    <name evidence="2" type="ORF">AGERDE_LOCUS13219</name>
</gene>
<sequence>TSSQWQNNQSPCYPNPAGPFVRTFPSKTNFTTYEQIRPQSEQNRKTQRTYLAEQQSVNSSEEESNETETDGSE</sequence>
<feature type="region of interest" description="Disordered" evidence="1">
    <location>
        <begin position="1"/>
        <end position="73"/>
    </location>
</feature>
<feature type="compositionally biased region" description="Polar residues" evidence="1">
    <location>
        <begin position="1"/>
        <end position="12"/>
    </location>
</feature>
<proteinExistence type="predicted"/>
<organism evidence="2 3">
    <name type="scientific">Ambispora gerdemannii</name>
    <dbReference type="NCBI Taxonomy" id="144530"/>
    <lineage>
        <taxon>Eukaryota</taxon>
        <taxon>Fungi</taxon>
        <taxon>Fungi incertae sedis</taxon>
        <taxon>Mucoromycota</taxon>
        <taxon>Glomeromycotina</taxon>
        <taxon>Glomeromycetes</taxon>
        <taxon>Archaeosporales</taxon>
        <taxon>Ambisporaceae</taxon>
        <taxon>Ambispora</taxon>
    </lineage>
</organism>
<evidence type="ECO:0000313" key="2">
    <source>
        <dbReference type="EMBL" id="CAG8694266.1"/>
    </source>
</evidence>
<feature type="non-terminal residue" evidence="2">
    <location>
        <position position="73"/>
    </location>
</feature>
<feature type="compositionally biased region" description="Acidic residues" evidence="1">
    <location>
        <begin position="60"/>
        <end position="73"/>
    </location>
</feature>
<evidence type="ECO:0000256" key="1">
    <source>
        <dbReference type="SAM" id="MobiDB-lite"/>
    </source>
</evidence>
<keyword evidence="3" id="KW-1185">Reference proteome</keyword>
<dbReference type="Proteomes" id="UP000789831">
    <property type="component" value="Unassembled WGS sequence"/>
</dbReference>
<feature type="compositionally biased region" description="Polar residues" evidence="1">
    <location>
        <begin position="25"/>
        <end position="41"/>
    </location>
</feature>
<protein>
    <submittedName>
        <fullName evidence="2">11845_t:CDS:1</fullName>
    </submittedName>
</protein>
<dbReference type="AlphaFoldDB" id="A0A9N9ETL2"/>
<name>A0A9N9ETL2_9GLOM</name>
<accession>A0A9N9ETL2</accession>
<reference evidence="2" key="1">
    <citation type="submission" date="2021-06" db="EMBL/GenBank/DDBJ databases">
        <authorList>
            <person name="Kallberg Y."/>
            <person name="Tangrot J."/>
            <person name="Rosling A."/>
        </authorList>
    </citation>
    <scope>NUCLEOTIDE SEQUENCE</scope>
    <source>
        <strain evidence="2">MT106</strain>
    </source>
</reference>
<evidence type="ECO:0000313" key="3">
    <source>
        <dbReference type="Proteomes" id="UP000789831"/>
    </source>
</evidence>
<feature type="non-terminal residue" evidence="2">
    <location>
        <position position="1"/>
    </location>
</feature>
<dbReference type="EMBL" id="CAJVPL010015817">
    <property type="protein sequence ID" value="CAG8694266.1"/>
    <property type="molecule type" value="Genomic_DNA"/>
</dbReference>
<comment type="caution">
    <text evidence="2">The sequence shown here is derived from an EMBL/GenBank/DDBJ whole genome shotgun (WGS) entry which is preliminary data.</text>
</comment>